<reference evidence="3" key="1">
    <citation type="submission" date="2013-06" db="EMBL/GenBank/DDBJ databases">
        <authorList>
            <person name="Zhao Q."/>
        </authorList>
    </citation>
    <scope>NUCLEOTIDE SEQUENCE</scope>
    <source>
        <strain evidence="3">cv. W1943</strain>
    </source>
</reference>
<protein>
    <submittedName>
        <fullName evidence="2">Uncharacterized protein</fullName>
    </submittedName>
</protein>
<feature type="compositionally biased region" description="Basic and acidic residues" evidence="1">
    <location>
        <begin position="103"/>
        <end position="122"/>
    </location>
</feature>
<sequence length="146" mass="15801">MAAPEGGDGQICCRRAAVASPPAGSSGGEGVTAAAVGPPPPPLPQSGLQIWRREGTPTIRRLLLPSCHLQPLHLHAVRRHHASFPAPPLSPLPGRRRRRCYTQRKEEREREVQRNGEKREKTALSPLSVGPAGRRHISSGSAWEGR</sequence>
<keyword evidence="3" id="KW-1185">Reference proteome</keyword>
<feature type="region of interest" description="Disordered" evidence="1">
    <location>
        <begin position="19"/>
        <end position="47"/>
    </location>
</feature>
<evidence type="ECO:0000313" key="2">
    <source>
        <dbReference type="EnsemblPlants" id="ORUFI08G14040.1"/>
    </source>
</evidence>
<accession>A0A0E0QI41</accession>
<evidence type="ECO:0000313" key="3">
    <source>
        <dbReference type="Proteomes" id="UP000008022"/>
    </source>
</evidence>
<evidence type="ECO:0000256" key="1">
    <source>
        <dbReference type="SAM" id="MobiDB-lite"/>
    </source>
</evidence>
<dbReference type="HOGENOM" id="CLU_1868396_0_0_1"/>
<feature type="region of interest" description="Disordered" evidence="1">
    <location>
        <begin position="82"/>
        <end position="146"/>
    </location>
</feature>
<dbReference type="AlphaFoldDB" id="A0A0E0QI41"/>
<dbReference type="Gramene" id="ORUFI08G14040.1">
    <property type="protein sequence ID" value="ORUFI08G14040.1"/>
    <property type="gene ID" value="ORUFI08G14040"/>
</dbReference>
<reference evidence="2" key="2">
    <citation type="submission" date="2015-06" db="UniProtKB">
        <authorList>
            <consortium name="EnsemblPlants"/>
        </authorList>
    </citation>
    <scope>IDENTIFICATION</scope>
</reference>
<organism evidence="2 3">
    <name type="scientific">Oryza rufipogon</name>
    <name type="common">Brownbeard rice</name>
    <name type="synonym">Asian wild rice</name>
    <dbReference type="NCBI Taxonomy" id="4529"/>
    <lineage>
        <taxon>Eukaryota</taxon>
        <taxon>Viridiplantae</taxon>
        <taxon>Streptophyta</taxon>
        <taxon>Embryophyta</taxon>
        <taxon>Tracheophyta</taxon>
        <taxon>Spermatophyta</taxon>
        <taxon>Magnoliopsida</taxon>
        <taxon>Liliopsida</taxon>
        <taxon>Poales</taxon>
        <taxon>Poaceae</taxon>
        <taxon>BOP clade</taxon>
        <taxon>Oryzoideae</taxon>
        <taxon>Oryzeae</taxon>
        <taxon>Oryzinae</taxon>
        <taxon>Oryza</taxon>
    </lineage>
</organism>
<dbReference type="Proteomes" id="UP000008022">
    <property type="component" value="Unassembled WGS sequence"/>
</dbReference>
<dbReference type="EnsemblPlants" id="ORUFI08G14040.1">
    <property type="protein sequence ID" value="ORUFI08G14040.1"/>
    <property type="gene ID" value="ORUFI08G14040"/>
</dbReference>
<proteinExistence type="predicted"/>
<name>A0A0E0QI41_ORYRU</name>